<name>A0A834T4R5_9FABA</name>
<gene>
    <name evidence="2" type="ORF">G2W53_029633</name>
</gene>
<sequence>MKKKNCRKKLKNQSPLTYHTTNTEKRTTSGGTYTSPSGEHANRRRRPATIGQNGITQRDWRSKRAFHGNTLSRSKPDSNSVEFVVVVFVHLLARFRSQRYDSILFVRSICSDYGSF</sequence>
<feature type="compositionally biased region" description="Polar residues" evidence="1">
    <location>
        <begin position="12"/>
        <end position="21"/>
    </location>
</feature>
<dbReference type="EMBL" id="JAAIUW010000009">
    <property type="protein sequence ID" value="KAF7815664.1"/>
    <property type="molecule type" value="Genomic_DNA"/>
</dbReference>
<organism evidence="2 3">
    <name type="scientific">Senna tora</name>
    <dbReference type="NCBI Taxonomy" id="362788"/>
    <lineage>
        <taxon>Eukaryota</taxon>
        <taxon>Viridiplantae</taxon>
        <taxon>Streptophyta</taxon>
        <taxon>Embryophyta</taxon>
        <taxon>Tracheophyta</taxon>
        <taxon>Spermatophyta</taxon>
        <taxon>Magnoliopsida</taxon>
        <taxon>eudicotyledons</taxon>
        <taxon>Gunneridae</taxon>
        <taxon>Pentapetalae</taxon>
        <taxon>rosids</taxon>
        <taxon>fabids</taxon>
        <taxon>Fabales</taxon>
        <taxon>Fabaceae</taxon>
        <taxon>Caesalpinioideae</taxon>
        <taxon>Cassia clade</taxon>
        <taxon>Senna</taxon>
    </lineage>
</organism>
<dbReference type="Proteomes" id="UP000634136">
    <property type="component" value="Unassembled WGS sequence"/>
</dbReference>
<evidence type="ECO:0000256" key="1">
    <source>
        <dbReference type="SAM" id="MobiDB-lite"/>
    </source>
</evidence>
<accession>A0A834T4R5</accession>
<keyword evidence="3" id="KW-1185">Reference proteome</keyword>
<proteinExistence type="predicted"/>
<protein>
    <submittedName>
        <fullName evidence="2">Uncharacterized protein</fullName>
    </submittedName>
</protein>
<feature type="region of interest" description="Disordered" evidence="1">
    <location>
        <begin position="1"/>
        <end position="77"/>
    </location>
</feature>
<evidence type="ECO:0000313" key="3">
    <source>
        <dbReference type="Proteomes" id="UP000634136"/>
    </source>
</evidence>
<reference evidence="2" key="1">
    <citation type="submission" date="2020-09" db="EMBL/GenBank/DDBJ databases">
        <title>Genome-Enabled Discovery of Anthraquinone Biosynthesis in Senna tora.</title>
        <authorList>
            <person name="Kang S.-H."/>
            <person name="Pandey R.P."/>
            <person name="Lee C.-M."/>
            <person name="Sim J.-S."/>
            <person name="Jeong J.-T."/>
            <person name="Choi B.-S."/>
            <person name="Jung M."/>
            <person name="Ginzburg D."/>
            <person name="Zhao K."/>
            <person name="Won S.Y."/>
            <person name="Oh T.-J."/>
            <person name="Yu Y."/>
            <person name="Kim N.-H."/>
            <person name="Lee O.R."/>
            <person name="Lee T.-H."/>
            <person name="Bashyal P."/>
            <person name="Kim T.-S."/>
            <person name="Lee W.-H."/>
            <person name="Kawkins C."/>
            <person name="Kim C.-K."/>
            <person name="Kim J.S."/>
            <person name="Ahn B.O."/>
            <person name="Rhee S.Y."/>
            <person name="Sohng J.K."/>
        </authorList>
    </citation>
    <scope>NUCLEOTIDE SEQUENCE</scope>
    <source>
        <tissue evidence="2">Leaf</tissue>
    </source>
</reference>
<feature type="compositionally biased region" description="Basic residues" evidence="1">
    <location>
        <begin position="1"/>
        <end position="11"/>
    </location>
</feature>
<dbReference type="AlphaFoldDB" id="A0A834T4R5"/>
<feature type="compositionally biased region" description="Low complexity" evidence="1">
    <location>
        <begin position="28"/>
        <end position="38"/>
    </location>
</feature>
<evidence type="ECO:0000313" key="2">
    <source>
        <dbReference type="EMBL" id="KAF7815664.1"/>
    </source>
</evidence>
<comment type="caution">
    <text evidence="2">The sequence shown here is derived from an EMBL/GenBank/DDBJ whole genome shotgun (WGS) entry which is preliminary data.</text>
</comment>